<evidence type="ECO:0000313" key="6">
    <source>
        <dbReference type="Proteomes" id="UP000295547"/>
    </source>
</evidence>
<dbReference type="AlphaFoldDB" id="A0A4R3QJ29"/>
<dbReference type="Proteomes" id="UP000295507">
    <property type="component" value="Unassembled WGS sequence"/>
</dbReference>
<evidence type="ECO:0000259" key="2">
    <source>
        <dbReference type="Pfam" id="PF01266"/>
    </source>
</evidence>
<accession>A0A4R3QJ29</accession>
<dbReference type="PANTHER" id="PTHR13847:SF289">
    <property type="entry name" value="GLYCINE OXIDASE"/>
    <property type="match status" value="1"/>
</dbReference>
<proteinExistence type="predicted"/>
<dbReference type="Proteomes" id="UP000295547">
    <property type="component" value="Unassembled WGS sequence"/>
</dbReference>
<dbReference type="Gene3D" id="3.50.50.60">
    <property type="entry name" value="FAD/NAD(P)-binding domain"/>
    <property type="match status" value="1"/>
</dbReference>
<dbReference type="InterPro" id="IPR036188">
    <property type="entry name" value="FAD/NAD-bd_sf"/>
</dbReference>
<keyword evidence="1" id="KW-0560">Oxidoreductase</keyword>
<reference evidence="5 6" key="1">
    <citation type="submission" date="2019-03" db="EMBL/GenBank/DDBJ databases">
        <title>Genomic Encyclopedia of Type Strains, Phase IV (KMG-V): Genome sequencing to study the core and pangenomes of soil and plant-associated prokaryotes.</title>
        <authorList>
            <person name="Whitman W."/>
        </authorList>
    </citation>
    <scope>NUCLEOTIDE SEQUENCE [LARGE SCALE GENOMIC DNA]</scope>
    <source>
        <strain evidence="3 6">Gr42</strain>
        <strain evidence="4 5">IE4868</strain>
    </source>
</reference>
<protein>
    <submittedName>
        <fullName evidence="3">Glycine oxidase</fullName>
    </submittedName>
</protein>
<dbReference type="GO" id="GO:0016491">
    <property type="term" value="F:oxidoreductase activity"/>
    <property type="evidence" value="ECO:0007669"/>
    <property type="project" value="UniProtKB-KW"/>
</dbReference>
<organism evidence="3 6">
    <name type="scientific">Rhizobium azibense</name>
    <dbReference type="NCBI Taxonomy" id="1136135"/>
    <lineage>
        <taxon>Bacteria</taxon>
        <taxon>Pseudomonadati</taxon>
        <taxon>Pseudomonadota</taxon>
        <taxon>Alphaproteobacteria</taxon>
        <taxon>Hyphomicrobiales</taxon>
        <taxon>Rhizobiaceae</taxon>
        <taxon>Rhizobium/Agrobacterium group</taxon>
        <taxon>Rhizobium</taxon>
    </lineage>
</organism>
<dbReference type="EMBL" id="SMBJ01000010">
    <property type="protein sequence ID" value="TCU21870.1"/>
    <property type="molecule type" value="Genomic_DNA"/>
</dbReference>
<dbReference type="GO" id="GO:0005737">
    <property type="term" value="C:cytoplasm"/>
    <property type="evidence" value="ECO:0007669"/>
    <property type="project" value="TreeGrafter"/>
</dbReference>
<dbReference type="EMBL" id="SMBK01000016">
    <property type="protein sequence ID" value="TCU33327.1"/>
    <property type="molecule type" value="Genomic_DNA"/>
</dbReference>
<keyword evidence="6" id="KW-1185">Reference proteome</keyword>
<dbReference type="InterPro" id="IPR006076">
    <property type="entry name" value="FAD-dep_OxRdtase"/>
</dbReference>
<dbReference type="SUPFAM" id="SSF54373">
    <property type="entry name" value="FAD-linked reductases, C-terminal domain"/>
    <property type="match status" value="1"/>
</dbReference>
<sequence length="403" mass="42489">MLSIWSGSISVMPKADSAAISSGQSSVSLLIAGGGIMGLWAAVHAERLGIDTLLVDAGELGKGASGGLLGALMPHLPDKWNAKKQFQFDALVSLEAEIDAIETATGLSTGYRRSGRIIPLPKPHLRKIAIAHSADAATHWHQHGSSFHWNVEDTPPVLGWIDPAAGESGFVHDTLAARVAPRALVAALVAFLRQAKRVSILENAAVGGLQPERGIAEAGGSTIAFGRCIVAAGYQSFPLLQRFTPGLERPLGQPVKGQAALLKADIDPAFPTIFRDGLYIIVHEGGHAAIGSTSEARFSNPNTTDAQLDALIEAAREMAPVLGDARVVERWAGLRPKAIDRDPMIGPHPIYPKLIALTGGFKVSFGLAHRLAEAAVHMVEGRSPPCDLPESFAFSSHVMAASR</sequence>
<evidence type="ECO:0000256" key="1">
    <source>
        <dbReference type="ARBA" id="ARBA00023002"/>
    </source>
</evidence>
<evidence type="ECO:0000313" key="3">
    <source>
        <dbReference type="EMBL" id="TCU21870.1"/>
    </source>
</evidence>
<gene>
    <name evidence="4" type="ORF">EV129_11685</name>
    <name evidence="3" type="ORF">EV130_110215</name>
</gene>
<evidence type="ECO:0000313" key="4">
    <source>
        <dbReference type="EMBL" id="TCU33327.1"/>
    </source>
</evidence>
<comment type="caution">
    <text evidence="3">The sequence shown here is derived from an EMBL/GenBank/DDBJ whole genome shotgun (WGS) entry which is preliminary data.</text>
</comment>
<dbReference type="PANTHER" id="PTHR13847">
    <property type="entry name" value="SARCOSINE DEHYDROGENASE-RELATED"/>
    <property type="match status" value="1"/>
</dbReference>
<dbReference type="SUPFAM" id="SSF51971">
    <property type="entry name" value="Nucleotide-binding domain"/>
    <property type="match status" value="1"/>
</dbReference>
<feature type="domain" description="FAD dependent oxidoreductase" evidence="2">
    <location>
        <begin position="29"/>
        <end position="373"/>
    </location>
</feature>
<dbReference type="Pfam" id="PF01266">
    <property type="entry name" value="DAO"/>
    <property type="match status" value="1"/>
</dbReference>
<name>A0A4R3QJ29_9HYPH</name>
<evidence type="ECO:0000313" key="5">
    <source>
        <dbReference type="Proteomes" id="UP000295507"/>
    </source>
</evidence>
<dbReference type="Gene3D" id="3.30.9.10">
    <property type="entry name" value="D-Amino Acid Oxidase, subunit A, domain 2"/>
    <property type="match status" value="1"/>
</dbReference>